<feature type="transmembrane region" description="Helical" evidence="5">
    <location>
        <begin position="29"/>
        <end position="53"/>
    </location>
</feature>
<evidence type="ECO:0000256" key="3">
    <source>
        <dbReference type="ARBA" id="ARBA00022989"/>
    </source>
</evidence>
<feature type="transmembrane region" description="Helical" evidence="5">
    <location>
        <begin position="153"/>
        <end position="177"/>
    </location>
</feature>
<evidence type="ECO:0000313" key="8">
    <source>
        <dbReference type="Proteomes" id="UP001476798"/>
    </source>
</evidence>
<proteinExistence type="predicted"/>
<gene>
    <name evidence="7" type="ORF">GOODEAATRI_029323</name>
</gene>
<dbReference type="EMBL" id="JAHRIO010054271">
    <property type="protein sequence ID" value="MEQ2176573.1"/>
    <property type="molecule type" value="Genomic_DNA"/>
</dbReference>
<dbReference type="PROSITE" id="PS50262">
    <property type="entry name" value="G_PROTEIN_RECEP_F1_2"/>
    <property type="match status" value="1"/>
</dbReference>
<keyword evidence="3 5" id="KW-1133">Transmembrane helix</keyword>
<dbReference type="InterPro" id="IPR017452">
    <property type="entry name" value="GPCR_Rhodpsn_7TM"/>
</dbReference>
<sequence>VLMQIGMPVNTSSNSSLHLQLNNYFCPQIISIQLSLVIISFFYSSILVFILLVGDQRWRKQHIGSFRTSSHIDIFTYNVVLLDLLGTTGIFLLFFGSIIHDPEVWNAGSSVFGISSTGHTLFHVLTCIERYLAVVHPIFYLRLRGSSGVRMRNITVGCIWLISIVVMTITIGCNVPYATTSLVLLSFTSVAFVFCSLSVLCALSHPGPGKGGGNREGTDRSKQRAFHTMIIITGTLSLTFINSLITSLVQILSVPFGYIFCLVGWSSVFFLLPSSLVLPLLFLQRKGKLQVCGHKVDDLA</sequence>
<keyword evidence="4 5" id="KW-0472">Membrane</keyword>
<evidence type="ECO:0000256" key="5">
    <source>
        <dbReference type="SAM" id="Phobius"/>
    </source>
</evidence>
<accession>A0ABV0NYX7</accession>
<dbReference type="SUPFAM" id="SSF81321">
    <property type="entry name" value="Family A G protein-coupled receptor-like"/>
    <property type="match status" value="1"/>
</dbReference>
<keyword evidence="8" id="KW-1185">Reference proteome</keyword>
<feature type="transmembrane region" description="Helical" evidence="5">
    <location>
        <begin position="74"/>
        <end position="100"/>
    </location>
</feature>
<feature type="transmembrane region" description="Helical" evidence="5">
    <location>
        <begin position="120"/>
        <end position="141"/>
    </location>
</feature>
<evidence type="ECO:0000256" key="1">
    <source>
        <dbReference type="ARBA" id="ARBA00004370"/>
    </source>
</evidence>
<feature type="transmembrane region" description="Helical" evidence="5">
    <location>
        <begin position="183"/>
        <end position="204"/>
    </location>
</feature>
<dbReference type="Proteomes" id="UP001476798">
    <property type="component" value="Unassembled WGS sequence"/>
</dbReference>
<dbReference type="Gene3D" id="1.20.1070.10">
    <property type="entry name" value="Rhodopsin 7-helix transmembrane proteins"/>
    <property type="match status" value="1"/>
</dbReference>
<feature type="domain" description="G-protein coupled receptors family 1 profile" evidence="6">
    <location>
        <begin position="44"/>
        <end position="166"/>
    </location>
</feature>
<reference evidence="7 8" key="1">
    <citation type="submission" date="2021-06" db="EMBL/GenBank/DDBJ databases">
        <authorList>
            <person name="Palmer J.M."/>
        </authorList>
    </citation>
    <scope>NUCLEOTIDE SEQUENCE [LARGE SCALE GENOMIC DNA]</scope>
    <source>
        <strain evidence="7 8">GA_2019</strain>
        <tissue evidence="7">Muscle</tissue>
    </source>
</reference>
<comment type="caution">
    <text evidence="7">The sequence shown here is derived from an EMBL/GenBank/DDBJ whole genome shotgun (WGS) entry which is preliminary data.</text>
</comment>
<feature type="transmembrane region" description="Helical" evidence="5">
    <location>
        <begin position="257"/>
        <end position="283"/>
    </location>
</feature>
<evidence type="ECO:0000259" key="6">
    <source>
        <dbReference type="PROSITE" id="PS50262"/>
    </source>
</evidence>
<evidence type="ECO:0000256" key="4">
    <source>
        <dbReference type="ARBA" id="ARBA00023136"/>
    </source>
</evidence>
<evidence type="ECO:0000313" key="7">
    <source>
        <dbReference type="EMBL" id="MEQ2176573.1"/>
    </source>
</evidence>
<protein>
    <recommendedName>
        <fullName evidence="6">G-protein coupled receptors family 1 profile domain-containing protein</fullName>
    </recommendedName>
</protein>
<organism evidence="7 8">
    <name type="scientific">Goodea atripinnis</name>
    <dbReference type="NCBI Taxonomy" id="208336"/>
    <lineage>
        <taxon>Eukaryota</taxon>
        <taxon>Metazoa</taxon>
        <taxon>Chordata</taxon>
        <taxon>Craniata</taxon>
        <taxon>Vertebrata</taxon>
        <taxon>Euteleostomi</taxon>
        <taxon>Actinopterygii</taxon>
        <taxon>Neopterygii</taxon>
        <taxon>Teleostei</taxon>
        <taxon>Neoteleostei</taxon>
        <taxon>Acanthomorphata</taxon>
        <taxon>Ovalentaria</taxon>
        <taxon>Atherinomorphae</taxon>
        <taxon>Cyprinodontiformes</taxon>
        <taxon>Goodeidae</taxon>
        <taxon>Goodea</taxon>
    </lineage>
</organism>
<feature type="transmembrane region" description="Helical" evidence="5">
    <location>
        <begin position="225"/>
        <end position="245"/>
    </location>
</feature>
<name>A0ABV0NYX7_9TELE</name>
<feature type="non-terminal residue" evidence="7">
    <location>
        <position position="1"/>
    </location>
</feature>
<comment type="subcellular location">
    <subcellularLocation>
        <location evidence="1">Membrane</location>
    </subcellularLocation>
</comment>
<evidence type="ECO:0000256" key="2">
    <source>
        <dbReference type="ARBA" id="ARBA00022692"/>
    </source>
</evidence>
<keyword evidence="2 5" id="KW-0812">Transmembrane</keyword>